<sequence>MDQNGPIEKLKSNQTSRKQRTLLTRTTFNQITQLGNTEKPKQILTITNININTIYKVLKLYDESDKKLRFSDYNKKKGKKKIDKSDLLQKIVEIVGNDNSITQIKVMEKLKEKNIKVSKTEIFKLFKNANLTRKRIKKNLTESHKQIIFYRIIGKYTNEDVVIN</sequence>
<comment type="caution">
    <text evidence="1">The sequence shown here is derived from an EMBL/GenBank/DDBJ whole genome shotgun (WGS) entry which is preliminary data.</text>
</comment>
<proteinExistence type="predicted"/>
<dbReference type="OrthoDB" id="29087at2759"/>
<dbReference type="Proteomes" id="UP000078046">
    <property type="component" value="Unassembled WGS sequence"/>
</dbReference>
<accession>A0A177BA89</accession>
<dbReference type="AlphaFoldDB" id="A0A177BA89"/>
<name>A0A177BA89_9BILA</name>
<protein>
    <recommendedName>
        <fullName evidence="3">Transposase Tc1-like domain-containing protein</fullName>
    </recommendedName>
</protein>
<organism evidence="1 2">
    <name type="scientific">Intoshia linei</name>
    <dbReference type="NCBI Taxonomy" id="1819745"/>
    <lineage>
        <taxon>Eukaryota</taxon>
        <taxon>Metazoa</taxon>
        <taxon>Spiralia</taxon>
        <taxon>Lophotrochozoa</taxon>
        <taxon>Mesozoa</taxon>
        <taxon>Orthonectida</taxon>
        <taxon>Rhopaluridae</taxon>
        <taxon>Intoshia</taxon>
    </lineage>
</organism>
<gene>
    <name evidence="1" type="ORF">A3Q56_01788</name>
</gene>
<keyword evidence="2" id="KW-1185">Reference proteome</keyword>
<reference evidence="1 2" key="1">
    <citation type="submission" date="2016-04" db="EMBL/GenBank/DDBJ databases">
        <title>The genome of Intoshia linei affirms orthonectids as highly simplified spiralians.</title>
        <authorList>
            <person name="Mikhailov K.V."/>
            <person name="Slusarev G.S."/>
            <person name="Nikitin M.A."/>
            <person name="Logacheva M.D."/>
            <person name="Penin A."/>
            <person name="Aleoshin V."/>
            <person name="Panchin Y.V."/>
        </authorList>
    </citation>
    <scope>NUCLEOTIDE SEQUENCE [LARGE SCALE GENOMIC DNA]</scope>
    <source>
        <strain evidence="1">Intl2013</strain>
        <tissue evidence="1">Whole animal</tissue>
    </source>
</reference>
<evidence type="ECO:0000313" key="2">
    <source>
        <dbReference type="Proteomes" id="UP000078046"/>
    </source>
</evidence>
<dbReference type="EMBL" id="LWCA01000146">
    <property type="protein sequence ID" value="OAF70461.1"/>
    <property type="molecule type" value="Genomic_DNA"/>
</dbReference>
<evidence type="ECO:0000313" key="1">
    <source>
        <dbReference type="EMBL" id="OAF70461.1"/>
    </source>
</evidence>
<evidence type="ECO:0008006" key="3">
    <source>
        <dbReference type="Google" id="ProtNLM"/>
    </source>
</evidence>